<gene>
    <name evidence="3" type="ORF">SE17_11255</name>
</gene>
<accession>A0A0P9FJ63</accession>
<evidence type="ECO:0000256" key="2">
    <source>
        <dbReference type="SAM" id="Phobius"/>
    </source>
</evidence>
<dbReference type="Proteomes" id="UP000050509">
    <property type="component" value="Unassembled WGS sequence"/>
</dbReference>
<keyword evidence="4" id="KW-1185">Reference proteome</keyword>
<keyword evidence="2" id="KW-1133">Transmembrane helix</keyword>
<evidence type="ECO:0000313" key="3">
    <source>
        <dbReference type="EMBL" id="KPV53155.1"/>
    </source>
</evidence>
<evidence type="ECO:0000313" key="4">
    <source>
        <dbReference type="Proteomes" id="UP000050509"/>
    </source>
</evidence>
<organism evidence="3 4">
    <name type="scientific">Kouleothrix aurantiaca</name>
    <dbReference type="NCBI Taxonomy" id="186479"/>
    <lineage>
        <taxon>Bacteria</taxon>
        <taxon>Bacillati</taxon>
        <taxon>Chloroflexota</taxon>
        <taxon>Chloroflexia</taxon>
        <taxon>Chloroflexales</taxon>
        <taxon>Roseiflexineae</taxon>
        <taxon>Roseiflexaceae</taxon>
        <taxon>Kouleothrix</taxon>
    </lineage>
</organism>
<comment type="caution">
    <text evidence="3">The sequence shown here is derived from an EMBL/GenBank/DDBJ whole genome shotgun (WGS) entry which is preliminary data.</text>
</comment>
<keyword evidence="2" id="KW-0812">Transmembrane</keyword>
<keyword evidence="2" id="KW-0472">Membrane</keyword>
<sequence length="98" mass="10859">MTAPSRSAVRHASTKLLPEPTSAATSFALWDIHLVTFFVGTWTLLGALGVSLRLRTSPDLLVENTERQTQRRDGESGVLDGEHKRMGGHAFERALLMW</sequence>
<protein>
    <submittedName>
        <fullName evidence="3">Uncharacterized protein</fullName>
    </submittedName>
</protein>
<evidence type="ECO:0000256" key="1">
    <source>
        <dbReference type="SAM" id="MobiDB-lite"/>
    </source>
</evidence>
<feature type="transmembrane region" description="Helical" evidence="2">
    <location>
        <begin position="27"/>
        <end position="50"/>
    </location>
</feature>
<dbReference type="AlphaFoldDB" id="A0A0P9FJ63"/>
<feature type="region of interest" description="Disordered" evidence="1">
    <location>
        <begin position="64"/>
        <end position="83"/>
    </location>
</feature>
<proteinExistence type="predicted"/>
<name>A0A0P9FJ63_9CHLR</name>
<reference evidence="3 4" key="1">
    <citation type="submission" date="2015-09" db="EMBL/GenBank/DDBJ databases">
        <title>Draft genome sequence of Kouleothrix aurantiaca JCM 19913.</title>
        <authorList>
            <person name="Hemp J."/>
        </authorList>
    </citation>
    <scope>NUCLEOTIDE SEQUENCE [LARGE SCALE GENOMIC DNA]</scope>
    <source>
        <strain evidence="3 4">COM-B</strain>
    </source>
</reference>
<dbReference type="EMBL" id="LJCR01000326">
    <property type="protein sequence ID" value="KPV53155.1"/>
    <property type="molecule type" value="Genomic_DNA"/>
</dbReference>